<sequence>MRRWQDRYTTLFGVAMALAVLGRPIASVLENLVHPADPRQVGAGLALVTVAYAGYLAVVRAAGPVVLGAADASWRLLSPLPRRTVLGGTARTLLVISILGGLVLGTTLVAVLGAPDLLPLRLAAALVIGLGAGLGGMAMGVLGQAFPTWDAWLQALIALTVAAAVLMAVSGSGPGRVAAALPAGVVGAVACCTAAVAAFLVRRAWTALDRVPARAILAASARSGRVAQATVTLDPGALTWSVEDNHWRGRALRSRRWPVPGAWALAWQEARRAGRRPVRLAVLAGAAALPALAVTAGLSQVAVALTAMGTLAAAVSVTSGARRDGDNPALLRALAVGPRTAPAVRALPPALFGACWLGAALAGLSVSGALGTGTWWPLLGPACGPVLAVAALRMARRRPIDHSMPVIDTPGGAIPTGPLLWGLTGVDLALPGCAPALLALAVRPADPLPFLVAQTLTGLAFLGGYVALSAGGSRRRPTRNGRAPAAGSSSPNRRP</sequence>
<comment type="caution">
    <text evidence="3">The sequence shown here is derived from an EMBL/GenBank/DDBJ whole genome shotgun (WGS) entry which is preliminary data.</text>
</comment>
<gene>
    <name evidence="3" type="ORF">ACFOYY_15600</name>
</gene>
<feature type="transmembrane region" description="Helical" evidence="2">
    <location>
        <begin position="302"/>
        <end position="321"/>
    </location>
</feature>
<feature type="transmembrane region" description="Helical" evidence="2">
    <location>
        <begin position="375"/>
        <end position="395"/>
    </location>
</feature>
<feature type="transmembrane region" description="Helical" evidence="2">
    <location>
        <begin position="342"/>
        <end position="363"/>
    </location>
</feature>
<dbReference type="Pfam" id="PF19814">
    <property type="entry name" value="DUF6297"/>
    <property type="match status" value="1"/>
</dbReference>
<keyword evidence="4" id="KW-1185">Reference proteome</keyword>
<evidence type="ECO:0000313" key="3">
    <source>
        <dbReference type="EMBL" id="MFC3981564.1"/>
    </source>
</evidence>
<dbReference type="EMBL" id="JBHSBC010000014">
    <property type="protein sequence ID" value="MFC3981564.1"/>
    <property type="molecule type" value="Genomic_DNA"/>
</dbReference>
<dbReference type="RefSeq" id="WP_386190141.1">
    <property type="nucleotide sequence ID" value="NZ_JBHSBC010000014.1"/>
</dbReference>
<dbReference type="Proteomes" id="UP001595698">
    <property type="component" value="Unassembled WGS sequence"/>
</dbReference>
<feature type="transmembrane region" description="Helical" evidence="2">
    <location>
        <begin position="151"/>
        <end position="171"/>
    </location>
</feature>
<proteinExistence type="predicted"/>
<evidence type="ECO:0000256" key="2">
    <source>
        <dbReference type="SAM" id="Phobius"/>
    </source>
</evidence>
<reference evidence="4" key="1">
    <citation type="journal article" date="2019" name="Int. J. Syst. Evol. Microbiol.">
        <title>The Global Catalogue of Microorganisms (GCM) 10K type strain sequencing project: providing services to taxonomists for standard genome sequencing and annotation.</title>
        <authorList>
            <consortium name="The Broad Institute Genomics Platform"/>
            <consortium name="The Broad Institute Genome Sequencing Center for Infectious Disease"/>
            <person name="Wu L."/>
            <person name="Ma J."/>
        </authorList>
    </citation>
    <scope>NUCLEOTIDE SEQUENCE [LARGE SCALE GENOMIC DNA]</scope>
    <source>
        <strain evidence="4">TBRC 7912</strain>
    </source>
</reference>
<protein>
    <submittedName>
        <fullName evidence="3">DUF6297 family protein</fullName>
    </submittedName>
</protein>
<feature type="region of interest" description="Disordered" evidence="1">
    <location>
        <begin position="471"/>
        <end position="495"/>
    </location>
</feature>
<evidence type="ECO:0000256" key="1">
    <source>
        <dbReference type="SAM" id="MobiDB-lite"/>
    </source>
</evidence>
<evidence type="ECO:0000313" key="4">
    <source>
        <dbReference type="Proteomes" id="UP001595698"/>
    </source>
</evidence>
<feature type="transmembrane region" description="Helical" evidence="2">
    <location>
        <begin position="177"/>
        <end position="201"/>
    </location>
</feature>
<feature type="transmembrane region" description="Helical" evidence="2">
    <location>
        <begin position="448"/>
        <end position="468"/>
    </location>
</feature>
<feature type="transmembrane region" description="Helical" evidence="2">
    <location>
        <begin position="278"/>
        <end position="296"/>
    </location>
</feature>
<keyword evidence="2" id="KW-1133">Transmembrane helix</keyword>
<keyword evidence="2" id="KW-0812">Transmembrane</keyword>
<name>A0ABV8EZV8_9ACTN</name>
<feature type="transmembrane region" description="Helical" evidence="2">
    <location>
        <begin position="93"/>
        <end position="114"/>
    </location>
</feature>
<dbReference type="InterPro" id="IPR046264">
    <property type="entry name" value="DUF6297"/>
</dbReference>
<accession>A0ABV8EZV8</accession>
<keyword evidence="2" id="KW-0472">Membrane</keyword>
<feature type="transmembrane region" description="Helical" evidence="2">
    <location>
        <begin position="419"/>
        <end position="442"/>
    </location>
</feature>
<organism evidence="3 4">
    <name type="scientific">Streptosporangium jomthongense</name>
    <dbReference type="NCBI Taxonomy" id="1193683"/>
    <lineage>
        <taxon>Bacteria</taxon>
        <taxon>Bacillati</taxon>
        <taxon>Actinomycetota</taxon>
        <taxon>Actinomycetes</taxon>
        <taxon>Streptosporangiales</taxon>
        <taxon>Streptosporangiaceae</taxon>
        <taxon>Streptosporangium</taxon>
    </lineage>
</organism>
<feature type="transmembrane region" description="Helical" evidence="2">
    <location>
        <begin position="50"/>
        <end position="72"/>
    </location>
</feature>
<feature type="transmembrane region" description="Helical" evidence="2">
    <location>
        <begin position="120"/>
        <end position="139"/>
    </location>
</feature>